<comment type="caution">
    <text evidence="2">The sequence shown here is derived from an EMBL/GenBank/DDBJ whole genome shotgun (WGS) entry which is preliminary data.</text>
</comment>
<feature type="transmembrane region" description="Helical" evidence="1">
    <location>
        <begin position="112"/>
        <end position="134"/>
    </location>
</feature>
<name>A0A8I2YSK8_9AGAM</name>
<evidence type="ECO:0000256" key="1">
    <source>
        <dbReference type="SAM" id="Phobius"/>
    </source>
</evidence>
<evidence type="ECO:0008006" key="4">
    <source>
        <dbReference type="Google" id="ProtNLM"/>
    </source>
</evidence>
<proteinExistence type="predicted"/>
<dbReference type="OrthoDB" id="444631at2759"/>
<feature type="transmembrane region" description="Helical" evidence="1">
    <location>
        <begin position="44"/>
        <end position="62"/>
    </location>
</feature>
<feature type="transmembrane region" description="Helical" evidence="1">
    <location>
        <begin position="180"/>
        <end position="205"/>
    </location>
</feature>
<keyword evidence="1" id="KW-1133">Transmembrane helix</keyword>
<accession>A0A8I2YSK8</accession>
<feature type="transmembrane region" description="Helical" evidence="1">
    <location>
        <begin position="146"/>
        <end position="168"/>
    </location>
</feature>
<feature type="transmembrane region" description="Helical" evidence="1">
    <location>
        <begin position="82"/>
        <end position="100"/>
    </location>
</feature>
<sequence>MMTSHLWTLNQQVAVSILYILAIITGTFRAFYRWYISRFWWEDVWATFALLLDIICFANVWIPQPRGVSVPDALIDGAVASSWMAAIALTCGLCMITAIIRITSHRVQFRHFAYATAVAFGMMWIAILIQKLYIGVARSCFMSQHVATSQLATDVISDVLLMALPLFSLRGVNIEHSQRVLLVSSFASSIGITIISIVHSVLFFLPSYTAISIILAHVKVRAPSTISICLLTSL</sequence>
<gene>
    <name evidence="2" type="ORF">JVT61DRAFT_1573</name>
</gene>
<evidence type="ECO:0000313" key="3">
    <source>
        <dbReference type="Proteomes" id="UP000683000"/>
    </source>
</evidence>
<dbReference type="Proteomes" id="UP000683000">
    <property type="component" value="Unassembled WGS sequence"/>
</dbReference>
<reference evidence="2" key="1">
    <citation type="submission" date="2021-03" db="EMBL/GenBank/DDBJ databases">
        <title>Evolutionary innovations through gain and loss of genes in the ectomycorrhizal Boletales.</title>
        <authorList>
            <person name="Wu G."/>
            <person name="Miyauchi S."/>
            <person name="Morin E."/>
            <person name="Yang Z.-L."/>
            <person name="Xu J."/>
            <person name="Martin F.M."/>
        </authorList>
    </citation>
    <scope>NUCLEOTIDE SEQUENCE</scope>
    <source>
        <strain evidence="2">BR01</strain>
    </source>
</reference>
<keyword evidence="1" id="KW-0472">Membrane</keyword>
<protein>
    <recommendedName>
        <fullName evidence="4">Integral membrane protein</fullName>
    </recommendedName>
</protein>
<evidence type="ECO:0000313" key="2">
    <source>
        <dbReference type="EMBL" id="KAG6376592.1"/>
    </source>
</evidence>
<dbReference type="AlphaFoldDB" id="A0A8I2YSK8"/>
<organism evidence="2 3">
    <name type="scientific">Boletus reticuloceps</name>
    <dbReference type="NCBI Taxonomy" id="495285"/>
    <lineage>
        <taxon>Eukaryota</taxon>
        <taxon>Fungi</taxon>
        <taxon>Dikarya</taxon>
        <taxon>Basidiomycota</taxon>
        <taxon>Agaricomycotina</taxon>
        <taxon>Agaricomycetes</taxon>
        <taxon>Agaricomycetidae</taxon>
        <taxon>Boletales</taxon>
        <taxon>Boletineae</taxon>
        <taxon>Boletaceae</taxon>
        <taxon>Boletoideae</taxon>
        <taxon>Boletus</taxon>
    </lineage>
</organism>
<keyword evidence="3" id="KW-1185">Reference proteome</keyword>
<keyword evidence="1" id="KW-0812">Transmembrane</keyword>
<feature type="transmembrane region" description="Helical" evidence="1">
    <location>
        <begin position="12"/>
        <end position="32"/>
    </location>
</feature>
<dbReference type="EMBL" id="JAGFBS010000011">
    <property type="protein sequence ID" value="KAG6376592.1"/>
    <property type="molecule type" value="Genomic_DNA"/>
</dbReference>